<evidence type="ECO:0000256" key="4">
    <source>
        <dbReference type="ARBA" id="ARBA00023125"/>
    </source>
</evidence>
<evidence type="ECO:0000256" key="6">
    <source>
        <dbReference type="RuleBase" id="RU365089"/>
    </source>
</evidence>
<dbReference type="GO" id="GO:0004803">
    <property type="term" value="F:transposase activity"/>
    <property type="evidence" value="ECO:0007669"/>
    <property type="project" value="UniProtKB-UniRule"/>
</dbReference>
<dbReference type="AlphaFoldDB" id="A0A0C6EZZ1"/>
<keyword evidence="4 6" id="KW-0238">DNA-binding</keyword>
<evidence type="ECO:0000256" key="2">
    <source>
        <dbReference type="ARBA" id="ARBA00010961"/>
    </source>
</evidence>
<dbReference type="InterPro" id="IPR001207">
    <property type="entry name" value="Transposase_mutator"/>
</dbReference>
<accession>A0A0C6EZZ1</accession>
<keyword evidence="5 6" id="KW-0233">DNA recombination</keyword>
<dbReference type="NCBIfam" id="NF033543">
    <property type="entry name" value="transpos_IS256"/>
    <property type="match status" value="1"/>
</dbReference>
<dbReference type="GO" id="GO:0003677">
    <property type="term" value="F:DNA binding"/>
    <property type="evidence" value="ECO:0007669"/>
    <property type="project" value="UniProtKB-UniRule"/>
</dbReference>
<organism evidence="7">
    <name type="scientific">Candidatus Megaera polyxenophila</name>
    <dbReference type="NCBI Taxonomy" id="988779"/>
    <lineage>
        <taxon>Bacteria</taxon>
        <taxon>Pseudomonadati</taxon>
        <taxon>Pseudomonadota</taxon>
        <taxon>Alphaproteobacteria</taxon>
        <taxon>Rickettsiales</taxon>
        <taxon>Rickettsiaceae</taxon>
        <taxon>Candidatus Megaera</taxon>
    </lineage>
</organism>
<name>A0A0C6EZZ1_9RICK</name>
<comment type="similarity">
    <text evidence="2 6">Belongs to the transposase mutator family.</text>
</comment>
<evidence type="ECO:0000256" key="1">
    <source>
        <dbReference type="ARBA" id="ARBA00002190"/>
    </source>
</evidence>
<evidence type="ECO:0000256" key="3">
    <source>
        <dbReference type="ARBA" id="ARBA00022578"/>
    </source>
</evidence>
<dbReference type="Pfam" id="PF00872">
    <property type="entry name" value="Transposase_mut"/>
    <property type="match status" value="1"/>
</dbReference>
<reference evidence="7" key="1">
    <citation type="journal article" date="2015" name="PLoS ONE">
        <title>Two Different Rickettsial Bacteria Invading Volvox carteri.</title>
        <authorList>
            <person name="Kawafune K."/>
            <person name="Hongoh Y."/>
            <person name="Hamaji T."/>
            <person name="Sakamoto T."/>
            <person name="Kurata T."/>
            <person name="Hirooka S."/>
            <person name="Miyagishima S."/>
            <person name="Nozaki H."/>
        </authorList>
    </citation>
    <scope>NUCLEOTIDE SEQUENCE</scope>
</reference>
<protein>
    <recommendedName>
        <fullName evidence="6">Mutator family transposase</fullName>
    </recommendedName>
</protein>
<dbReference type="EMBL" id="LC004723">
    <property type="protein sequence ID" value="BAQ36590.1"/>
    <property type="molecule type" value="Genomic_DNA"/>
</dbReference>
<sequence>MSKKTKKIDQPIDSINQINLTNKIVEELLSKANPGELFGRDGLFQQLKKQIVERVLASELEHDLGYSKHSKVPKIDNNRRNGSYEKTIIEENGNQLTVDVPRDREGEFTPQLLPKGVRRFNGFDDKVISLYARGMSMSEIQGHLEEIYQTEISKDLISTITDGVIDEVTRWQNRPLDSVYPILYLDCIHVKSRDNNIVINKAVYLAIAVNIEGKKELLGIWIGKNEGSKFWMQIITELKNRGVEQIYVACVDGLKGFPEAIGSIFPNTIVQLCIVHMVRNSVKYVSYKDLKEVTRDLKKIYTAATEEMAHFELKQFGIKWDNKYPVISDIWQRNWSGIVPFFAFPAEIRKVIYTTNVIESVNRQIRKIIKNKGVFPDDKSIQKIIFLALRNAAKKWTMPLKDWPLALNQFEILCGDFKYHLLENKK</sequence>
<dbReference type="PANTHER" id="PTHR33217:SF5">
    <property type="entry name" value="MUTATOR FAMILY TRANSPOSASE"/>
    <property type="match status" value="1"/>
</dbReference>
<evidence type="ECO:0000313" key="7">
    <source>
        <dbReference type="EMBL" id="BAQ36590.1"/>
    </source>
</evidence>
<proteinExistence type="inferred from homology"/>
<keyword evidence="6" id="KW-0814">Transposable element</keyword>
<dbReference type="PANTHER" id="PTHR33217">
    <property type="entry name" value="TRANSPOSASE FOR INSERTION SEQUENCE ELEMENT IS1081"/>
    <property type="match status" value="1"/>
</dbReference>
<evidence type="ECO:0000256" key="5">
    <source>
        <dbReference type="ARBA" id="ARBA00023172"/>
    </source>
</evidence>
<dbReference type="GO" id="GO:0006313">
    <property type="term" value="P:DNA transposition"/>
    <property type="evidence" value="ECO:0007669"/>
    <property type="project" value="UniProtKB-UniRule"/>
</dbReference>
<keyword evidence="3 6" id="KW-0815">Transposition</keyword>
<comment type="function">
    <text evidence="1 6">Required for the transposition of the insertion element.</text>
</comment>